<proteinExistence type="predicted"/>
<evidence type="ECO:0000256" key="1">
    <source>
        <dbReference type="SAM" id="MobiDB-lite"/>
    </source>
</evidence>
<keyword evidence="2" id="KW-0472">Membrane</keyword>
<feature type="region of interest" description="Disordered" evidence="1">
    <location>
        <begin position="172"/>
        <end position="217"/>
    </location>
</feature>
<evidence type="ECO:0000256" key="2">
    <source>
        <dbReference type="SAM" id="Phobius"/>
    </source>
</evidence>
<evidence type="ECO:0000313" key="4">
    <source>
        <dbReference type="EMBL" id="RMX57745.1"/>
    </source>
</evidence>
<dbReference type="PANTHER" id="PTHR15191:SF3">
    <property type="entry name" value="PITUITARY TUMOR-TRANSFORMING GENE PROTEIN-BINDING FACTOR"/>
    <property type="match status" value="1"/>
</dbReference>
<reference evidence="4 5" key="1">
    <citation type="journal article" date="2018" name="Sci. Rep.">
        <title>Comparative analysis of the Pocillopora damicornis genome highlights role of immune system in coral evolution.</title>
        <authorList>
            <person name="Cunning R."/>
            <person name="Bay R.A."/>
            <person name="Gillette P."/>
            <person name="Baker A.C."/>
            <person name="Traylor-Knowles N."/>
        </authorList>
    </citation>
    <scope>NUCLEOTIDE SEQUENCE [LARGE SCALE GENOMIC DNA]</scope>
    <source>
        <strain evidence="4">RSMAS</strain>
        <tissue evidence="4">Whole animal</tissue>
    </source>
</reference>
<keyword evidence="5" id="KW-1185">Reference proteome</keyword>
<dbReference type="InterPro" id="IPR052304">
    <property type="entry name" value="PTTG1IP"/>
</dbReference>
<keyword evidence="2" id="KW-0812">Transmembrane</keyword>
<sequence length="217" mass="24426">MKNLVLCIFFVIYFWSCVFAVNISTTANTTTTKRSTPSTTPLLSTRSKSSSPSTTVPITTSSNRTSTSVLPTSSPTPETTCSQKNTSCGDCVKDISCFWCAADVTCKKYDAGIKIIPHNCKGNKWYWKQCFVAGSVLIYVIPSVAFVVLVLTGCCVYCLCCRKRRQLSYRKEDRKMQKRREEAQKRNAERRADRKIRTDAMRQKYGLLTNEDDGELA</sequence>
<organism evidence="4 5">
    <name type="scientific">Pocillopora damicornis</name>
    <name type="common">Cauliflower coral</name>
    <name type="synonym">Millepora damicornis</name>
    <dbReference type="NCBI Taxonomy" id="46731"/>
    <lineage>
        <taxon>Eukaryota</taxon>
        <taxon>Metazoa</taxon>
        <taxon>Cnidaria</taxon>
        <taxon>Anthozoa</taxon>
        <taxon>Hexacorallia</taxon>
        <taxon>Scleractinia</taxon>
        <taxon>Astrocoeniina</taxon>
        <taxon>Pocilloporidae</taxon>
        <taxon>Pocillopora</taxon>
    </lineage>
</organism>
<feature type="compositionally biased region" description="Basic and acidic residues" evidence="1">
    <location>
        <begin position="172"/>
        <end position="202"/>
    </location>
</feature>
<comment type="caution">
    <text evidence="4">The sequence shown here is derived from an EMBL/GenBank/DDBJ whole genome shotgun (WGS) entry which is preliminary data.</text>
</comment>
<feature type="chain" id="PRO_5018011450" description="PSI domain-containing protein" evidence="3">
    <location>
        <begin position="21"/>
        <end position="217"/>
    </location>
</feature>
<evidence type="ECO:0000313" key="5">
    <source>
        <dbReference type="Proteomes" id="UP000275408"/>
    </source>
</evidence>
<accession>A0A3M6UVS9</accession>
<dbReference type="Proteomes" id="UP000275408">
    <property type="component" value="Unassembled WGS sequence"/>
</dbReference>
<dbReference type="EMBL" id="RCHS01000617">
    <property type="protein sequence ID" value="RMX57745.1"/>
    <property type="molecule type" value="Genomic_DNA"/>
</dbReference>
<dbReference type="PANTHER" id="PTHR15191">
    <property type="entry name" value="PROTEIN CBG20567"/>
    <property type="match status" value="1"/>
</dbReference>
<name>A0A3M6UVS9_POCDA</name>
<dbReference type="AlphaFoldDB" id="A0A3M6UVS9"/>
<dbReference type="GO" id="GO:0005634">
    <property type="term" value="C:nucleus"/>
    <property type="evidence" value="ECO:0007669"/>
    <property type="project" value="TreeGrafter"/>
</dbReference>
<gene>
    <name evidence="4" type="ORF">pdam_00020083</name>
</gene>
<feature type="region of interest" description="Disordered" evidence="1">
    <location>
        <begin position="29"/>
        <end position="77"/>
    </location>
</feature>
<keyword evidence="3" id="KW-0732">Signal</keyword>
<keyword evidence="2" id="KW-1133">Transmembrane helix</keyword>
<dbReference type="OrthoDB" id="5829916at2759"/>
<dbReference type="GO" id="GO:0005737">
    <property type="term" value="C:cytoplasm"/>
    <property type="evidence" value="ECO:0007669"/>
    <property type="project" value="TreeGrafter"/>
</dbReference>
<dbReference type="OMA" id="RNISCLW"/>
<dbReference type="GO" id="GO:0006606">
    <property type="term" value="P:protein import into nucleus"/>
    <property type="evidence" value="ECO:0007669"/>
    <property type="project" value="TreeGrafter"/>
</dbReference>
<evidence type="ECO:0008006" key="6">
    <source>
        <dbReference type="Google" id="ProtNLM"/>
    </source>
</evidence>
<protein>
    <recommendedName>
        <fullName evidence="6">PSI domain-containing protein</fullName>
    </recommendedName>
</protein>
<feature type="transmembrane region" description="Helical" evidence="2">
    <location>
        <begin position="136"/>
        <end position="160"/>
    </location>
</feature>
<feature type="signal peptide" evidence="3">
    <location>
        <begin position="1"/>
        <end position="20"/>
    </location>
</feature>
<evidence type="ECO:0000256" key="3">
    <source>
        <dbReference type="SAM" id="SignalP"/>
    </source>
</evidence>